<gene>
    <name evidence="1" type="ORF">ACZ87_01527</name>
</gene>
<name>A0A328TQH7_9GAMM</name>
<comment type="caution">
    <text evidence="1">The sequence shown here is derived from an EMBL/GenBank/DDBJ whole genome shotgun (WGS) entry which is preliminary data.</text>
</comment>
<evidence type="ECO:0000313" key="1">
    <source>
        <dbReference type="EMBL" id="RAP71653.1"/>
    </source>
</evidence>
<organism evidence="1 2">
    <name type="scientific">Candidatus Erwinia dacicola</name>
    <dbReference type="NCBI Taxonomy" id="252393"/>
    <lineage>
        <taxon>Bacteria</taxon>
        <taxon>Pseudomonadati</taxon>
        <taxon>Pseudomonadota</taxon>
        <taxon>Gammaproteobacteria</taxon>
        <taxon>Enterobacterales</taxon>
        <taxon>Erwiniaceae</taxon>
        <taxon>Erwinia</taxon>
    </lineage>
</organism>
<sequence>MNNRGELTRSEIDDVSRVVRRDLKEFARSSMPKISRRWVTACLGA</sequence>
<accession>A0A328TQH7</accession>
<dbReference type="Proteomes" id="UP000244334">
    <property type="component" value="Unassembled WGS sequence"/>
</dbReference>
<proteinExistence type="predicted"/>
<reference evidence="1" key="1">
    <citation type="submission" date="2018-04" db="EMBL/GenBank/DDBJ databases">
        <title>Genomes of the Obligate Erwinia dacicola and Facultative Enterobacter sp. OLF Endosymbionts of the Olive Fruit fly, Bactrocera oleae.</title>
        <authorList>
            <person name="Estes A.M."/>
            <person name="Hearn D.J."/>
            <person name="Agarwal S."/>
            <person name="Pierson E.A."/>
            <person name="Dunning-Hotopp J.C."/>
        </authorList>
    </citation>
    <scope>NUCLEOTIDE SEQUENCE [LARGE SCALE GENOMIC DNA]</scope>
    <source>
        <strain evidence="1">Oroville</strain>
    </source>
</reference>
<dbReference type="AlphaFoldDB" id="A0A328TQH7"/>
<keyword evidence="2" id="KW-1185">Reference proteome</keyword>
<evidence type="ECO:0000313" key="2">
    <source>
        <dbReference type="Proteomes" id="UP000244334"/>
    </source>
</evidence>
<protein>
    <submittedName>
        <fullName evidence="1">Uncharacterized protein</fullName>
    </submittedName>
</protein>
<dbReference type="EMBL" id="LJAM02000116">
    <property type="protein sequence ID" value="RAP71653.1"/>
    <property type="molecule type" value="Genomic_DNA"/>
</dbReference>